<keyword evidence="4" id="KW-0145">Chemotaxis</keyword>
<dbReference type="RefSeq" id="WP_217151144.1">
    <property type="nucleotide sequence ID" value="NZ_JAFMOY010000132.1"/>
</dbReference>
<gene>
    <name evidence="14" type="ORF">J1784_23245</name>
</gene>
<keyword evidence="2" id="KW-1003">Cell membrane</keyword>
<keyword evidence="5 11" id="KW-0812">Transmembrane</keyword>
<evidence type="ECO:0000256" key="4">
    <source>
        <dbReference type="ARBA" id="ARBA00022500"/>
    </source>
</evidence>
<dbReference type="InterPro" id="IPR003122">
    <property type="entry name" value="Tar_rcpt_lig-bd"/>
</dbReference>
<accession>A0ABS6LM20</accession>
<keyword evidence="3" id="KW-0488">Methylation</keyword>
<dbReference type="SMART" id="SM00283">
    <property type="entry name" value="MA"/>
    <property type="match status" value="1"/>
</dbReference>
<dbReference type="PANTHER" id="PTHR43531">
    <property type="entry name" value="PROTEIN ICFG"/>
    <property type="match status" value="1"/>
</dbReference>
<comment type="similarity">
    <text evidence="9">Belongs to the methyl-accepting chemotaxis (MCP) protein family.</text>
</comment>
<dbReference type="Pfam" id="PF02203">
    <property type="entry name" value="TarH"/>
    <property type="match status" value="1"/>
</dbReference>
<evidence type="ECO:0000256" key="2">
    <source>
        <dbReference type="ARBA" id="ARBA00022475"/>
    </source>
</evidence>
<dbReference type="PROSITE" id="PS50885">
    <property type="entry name" value="HAMP"/>
    <property type="match status" value="1"/>
</dbReference>
<dbReference type="InterPro" id="IPR003660">
    <property type="entry name" value="HAMP_dom"/>
</dbReference>
<dbReference type="EMBL" id="JAFMOY010000132">
    <property type="protein sequence ID" value="MBU9847913.1"/>
    <property type="molecule type" value="Genomic_DNA"/>
</dbReference>
<proteinExistence type="inferred from homology"/>
<feature type="domain" description="Methyl-accepting transducer" evidence="12">
    <location>
        <begin position="272"/>
        <end position="501"/>
    </location>
</feature>
<evidence type="ECO:0000313" key="14">
    <source>
        <dbReference type="EMBL" id="MBU9847913.1"/>
    </source>
</evidence>
<evidence type="ECO:0000313" key="15">
    <source>
        <dbReference type="Proteomes" id="UP000739284"/>
    </source>
</evidence>
<evidence type="ECO:0000256" key="6">
    <source>
        <dbReference type="ARBA" id="ARBA00022989"/>
    </source>
</evidence>
<feature type="domain" description="HAMP" evidence="13">
    <location>
        <begin position="215"/>
        <end position="267"/>
    </location>
</feature>
<reference evidence="14 15" key="1">
    <citation type="submission" date="2021-03" db="EMBL/GenBank/DDBJ databases">
        <title>Five novel Rahnella species.</title>
        <authorList>
            <person name="Brady C."/>
            <person name="Asselin J."/>
            <person name="Beer S."/>
            <person name="Bruberg M.B."/>
            <person name="Crampton B."/>
            <person name="Venter S."/>
            <person name="Arnold D."/>
            <person name="Denman S."/>
        </authorList>
    </citation>
    <scope>NUCLEOTIDE SEQUENCE [LARGE SCALE GENOMIC DNA]</scope>
    <source>
        <strain evidence="14 15">FRB 231</strain>
    </source>
</reference>
<keyword evidence="6 11" id="KW-1133">Transmembrane helix</keyword>
<evidence type="ECO:0000256" key="11">
    <source>
        <dbReference type="SAM" id="Phobius"/>
    </source>
</evidence>
<dbReference type="PROSITE" id="PS50111">
    <property type="entry name" value="CHEMOTAXIS_TRANSDUC_2"/>
    <property type="match status" value="1"/>
</dbReference>
<evidence type="ECO:0000256" key="1">
    <source>
        <dbReference type="ARBA" id="ARBA00004651"/>
    </source>
</evidence>
<evidence type="ECO:0000259" key="12">
    <source>
        <dbReference type="PROSITE" id="PS50111"/>
    </source>
</evidence>
<evidence type="ECO:0000256" key="7">
    <source>
        <dbReference type="ARBA" id="ARBA00023136"/>
    </source>
</evidence>
<organism evidence="14 15">
    <name type="scientific">Rahnella ecdela</name>
    <dbReference type="NCBI Taxonomy" id="2816250"/>
    <lineage>
        <taxon>Bacteria</taxon>
        <taxon>Pseudomonadati</taxon>
        <taxon>Pseudomonadota</taxon>
        <taxon>Gammaproteobacteria</taxon>
        <taxon>Enterobacterales</taxon>
        <taxon>Yersiniaceae</taxon>
        <taxon>Rahnella</taxon>
    </lineage>
</organism>
<protein>
    <submittedName>
        <fullName evidence="14">Tar ligand binding domain-containing protein</fullName>
    </submittedName>
</protein>
<evidence type="ECO:0000256" key="9">
    <source>
        <dbReference type="ARBA" id="ARBA00029447"/>
    </source>
</evidence>
<dbReference type="Proteomes" id="UP000739284">
    <property type="component" value="Unassembled WGS sequence"/>
</dbReference>
<evidence type="ECO:0000259" key="13">
    <source>
        <dbReference type="PROSITE" id="PS50885"/>
    </source>
</evidence>
<dbReference type="SMART" id="SM00304">
    <property type="entry name" value="HAMP"/>
    <property type="match status" value="1"/>
</dbReference>
<dbReference type="PANTHER" id="PTHR43531:SF14">
    <property type="entry name" value="METHYL-ACCEPTING CHEMOTAXIS PROTEIN I-RELATED"/>
    <property type="match status" value="1"/>
</dbReference>
<comment type="caution">
    <text evidence="14">The sequence shown here is derived from an EMBL/GenBank/DDBJ whole genome shotgun (WGS) entry which is preliminary data.</text>
</comment>
<feature type="transmembrane region" description="Helical" evidence="11">
    <location>
        <begin position="12"/>
        <end position="32"/>
    </location>
</feature>
<comment type="subcellular location">
    <subcellularLocation>
        <location evidence="1">Cell membrane</location>
        <topology evidence="1">Multi-pass membrane protein</topology>
    </subcellularLocation>
</comment>
<dbReference type="Pfam" id="PF00015">
    <property type="entry name" value="MCPsignal"/>
    <property type="match status" value="1"/>
</dbReference>
<evidence type="ECO:0000256" key="8">
    <source>
        <dbReference type="ARBA" id="ARBA00023224"/>
    </source>
</evidence>
<evidence type="ECO:0000256" key="10">
    <source>
        <dbReference type="PROSITE-ProRule" id="PRU00284"/>
    </source>
</evidence>
<dbReference type="InterPro" id="IPR051310">
    <property type="entry name" value="MCP_chemotaxis"/>
</dbReference>
<keyword evidence="8 10" id="KW-0807">Transducer</keyword>
<keyword evidence="7 11" id="KW-0472">Membrane</keyword>
<dbReference type="CDD" id="cd11386">
    <property type="entry name" value="MCP_signal"/>
    <property type="match status" value="1"/>
</dbReference>
<dbReference type="InterPro" id="IPR004089">
    <property type="entry name" value="MCPsignal_dom"/>
</dbReference>
<keyword evidence="15" id="KW-1185">Reference proteome</keyword>
<sequence length="560" mass="59579">MQFLKNITIRAALLTILGIFCVMWAGVSLYTVTSLGTLTQNTSNSTELVNNMTLISKGNDQYFRTVTRLSRAVAQLQADPSKGPEIFDSAKQSLDGLTQALAGFKSSPHPGVDDSAIQELLTSWENLLTQGVTPLFNAASSKNIDSYNQLANTTVPALSRNFGSSMEKVSGQIAVDFQAAQTQSNHLTYMSKVIQLSAFGIGLILLLLTDRYLVMALVKPLDKIRDQFAVIASGDLTHYMEEFGKNCAGKLIPLLNVMQASLVNTVQTIRNCTNHIYQGASEISAGNNDLSSRTEEQASALEETAASMEELTATVKHNADNAHHASQLVIEASGTAQKGGNIVADVVSTMKDISGSSKKIAEITSVINSIAFQTNILALNAAVEAARAGEQGRGFAVVASEVRNLAQRSAQAAKEIESLISESVSRVDSGSRLVENAGLTMNEVVRSITHVTDIMAEIASASDEQSKGIGQVAVAITQMDSVTQQNASLVEQASQAAVSLEEQASLLNNAVATFKLKDSVTNVKGRPAKAISTPLLRPDTGMAGMLSVKGAKSSENWETF</sequence>
<name>A0ABS6LM20_9GAMM</name>
<evidence type="ECO:0000256" key="3">
    <source>
        <dbReference type="ARBA" id="ARBA00022481"/>
    </source>
</evidence>
<evidence type="ECO:0000256" key="5">
    <source>
        <dbReference type="ARBA" id="ARBA00022692"/>
    </source>
</evidence>